<dbReference type="STRING" id="1705394.SP60_03240"/>
<dbReference type="FunFam" id="3.30.70.580:FF:000001">
    <property type="entry name" value="tRNA pseudouridine synthase A"/>
    <property type="match status" value="1"/>
</dbReference>
<evidence type="ECO:0000256" key="3">
    <source>
        <dbReference type="ARBA" id="ARBA00023235"/>
    </source>
</evidence>
<dbReference type="InterPro" id="IPR001406">
    <property type="entry name" value="PsdUridine_synth_TruA"/>
</dbReference>
<dbReference type="Gene3D" id="3.30.70.580">
    <property type="entry name" value="Pseudouridine synthase I, catalytic domain, N-terminal subdomain"/>
    <property type="match status" value="1"/>
</dbReference>
<dbReference type="InterPro" id="IPR020103">
    <property type="entry name" value="PsdUridine_synth_cat_dom_sf"/>
</dbReference>
<feature type="binding site" evidence="4 6">
    <location>
        <position position="110"/>
    </location>
    <ligand>
        <name>substrate</name>
    </ligand>
</feature>
<dbReference type="PANTHER" id="PTHR11142">
    <property type="entry name" value="PSEUDOURIDYLATE SYNTHASE"/>
    <property type="match status" value="1"/>
</dbReference>
<dbReference type="PATRIC" id="fig|1705394.5.peg.657"/>
<dbReference type="InterPro" id="IPR020095">
    <property type="entry name" value="PsdUridine_synth_TruA_C"/>
</dbReference>
<evidence type="ECO:0000313" key="10">
    <source>
        <dbReference type="Proteomes" id="UP000058020"/>
    </source>
</evidence>
<sequence length="255" mass="29008">MKIALGVEYMGTDFHGWQLQKSGIRTVQQVVEKALSKIADHPVRVFCSGRTDAGVHAIEQVIHFETHVDREDKAWLFGGNVNLPYDVNFTWAKRVDDDFHARFNAHARRYHYKIHNAKVRSAIIGRHSLWEPRALNIEDMSEAAQYLLGEHDFSAFRGSLCQAKSPIKTIEFIRLSRHNDEILLDIKANAFLHHMVRNIVGTLLKVGKGERPVEWVQTVLASKQRKEAGATAQPQGLYFVKAFYESRTQGSSLSS</sequence>
<evidence type="ECO:0000256" key="4">
    <source>
        <dbReference type="HAMAP-Rule" id="MF_00171"/>
    </source>
</evidence>
<comment type="similarity">
    <text evidence="1 4 7">Belongs to the tRNA pseudouridine synthase TruA family.</text>
</comment>
<protein>
    <recommendedName>
        <fullName evidence="4">tRNA pseudouridine synthase A</fullName>
        <ecNumber evidence="4">5.4.99.12</ecNumber>
    </recommendedName>
    <alternativeName>
        <fullName evidence="4">tRNA pseudouridine(38-40) synthase</fullName>
    </alternativeName>
    <alternativeName>
        <fullName evidence="4">tRNA pseudouridylate synthase I</fullName>
    </alternativeName>
    <alternativeName>
        <fullName evidence="4">tRNA-uridine isomerase I</fullName>
    </alternativeName>
</protein>
<dbReference type="HAMAP" id="MF_00171">
    <property type="entry name" value="TruA"/>
    <property type="match status" value="1"/>
</dbReference>
<organism evidence="9 10">
    <name type="scientific">Candidatus Thioglobus autotrophicus</name>
    <dbReference type="NCBI Taxonomy" id="1705394"/>
    <lineage>
        <taxon>Bacteria</taxon>
        <taxon>Pseudomonadati</taxon>
        <taxon>Pseudomonadota</taxon>
        <taxon>Gammaproteobacteria</taxon>
        <taxon>Candidatus Pseudothioglobaceae</taxon>
        <taxon>Candidatus Thioglobus</taxon>
    </lineage>
</organism>
<dbReference type="RefSeq" id="WP_053952208.1">
    <property type="nucleotide sequence ID" value="NZ_CP010552.1"/>
</dbReference>
<evidence type="ECO:0000256" key="5">
    <source>
        <dbReference type="PIRSR" id="PIRSR001430-1"/>
    </source>
</evidence>
<keyword evidence="3 4" id="KW-0413">Isomerase</keyword>
<dbReference type="OrthoDB" id="9811823at2"/>
<comment type="subunit">
    <text evidence="4">Homodimer.</text>
</comment>
<dbReference type="InterPro" id="IPR020097">
    <property type="entry name" value="PsdUridine_synth_TruA_a/b_dom"/>
</dbReference>
<dbReference type="EC" id="5.4.99.12" evidence="4"/>
<evidence type="ECO:0000256" key="6">
    <source>
        <dbReference type="PIRSR" id="PIRSR001430-2"/>
    </source>
</evidence>
<gene>
    <name evidence="4" type="primary">truA</name>
    <name evidence="9" type="ORF">SP60_03240</name>
</gene>
<dbReference type="NCBIfam" id="TIGR00071">
    <property type="entry name" value="hisT_truA"/>
    <property type="match status" value="1"/>
</dbReference>
<evidence type="ECO:0000256" key="2">
    <source>
        <dbReference type="ARBA" id="ARBA00022694"/>
    </source>
</evidence>
<dbReference type="PANTHER" id="PTHR11142:SF0">
    <property type="entry name" value="TRNA PSEUDOURIDINE SYNTHASE-LIKE 1"/>
    <property type="match status" value="1"/>
</dbReference>
<feature type="domain" description="Pseudouridine synthase I TruA alpha/beta" evidence="8">
    <location>
        <begin position="8"/>
        <end position="104"/>
    </location>
</feature>
<keyword evidence="10" id="KW-1185">Reference proteome</keyword>
<comment type="catalytic activity">
    <reaction evidence="4 7">
        <text>uridine(38/39/40) in tRNA = pseudouridine(38/39/40) in tRNA</text>
        <dbReference type="Rhea" id="RHEA:22376"/>
        <dbReference type="Rhea" id="RHEA-COMP:10085"/>
        <dbReference type="Rhea" id="RHEA-COMP:10087"/>
        <dbReference type="ChEBI" id="CHEBI:65314"/>
        <dbReference type="ChEBI" id="CHEBI:65315"/>
        <dbReference type="EC" id="5.4.99.12"/>
    </reaction>
</comment>
<dbReference type="InterPro" id="IPR020094">
    <property type="entry name" value="TruA/RsuA/RluB/E/F_N"/>
</dbReference>
<dbReference type="AlphaFoldDB" id="A0A0M5LEW8"/>
<evidence type="ECO:0000259" key="8">
    <source>
        <dbReference type="Pfam" id="PF01416"/>
    </source>
</evidence>
<feature type="domain" description="Pseudouridine synthase I TruA alpha/beta" evidence="8">
    <location>
        <begin position="143"/>
        <end position="245"/>
    </location>
</feature>
<feature type="active site" description="Nucleophile" evidence="4 5">
    <location>
        <position position="52"/>
    </location>
</feature>
<dbReference type="EMBL" id="CP010552">
    <property type="protein sequence ID" value="ALE53216.1"/>
    <property type="molecule type" value="Genomic_DNA"/>
</dbReference>
<dbReference type="Proteomes" id="UP000058020">
    <property type="component" value="Chromosome"/>
</dbReference>
<dbReference type="Gene3D" id="3.30.70.660">
    <property type="entry name" value="Pseudouridine synthase I, catalytic domain, C-terminal subdomain"/>
    <property type="match status" value="1"/>
</dbReference>
<accession>A0A0M5LEW8</accession>
<dbReference type="KEGG" id="tho:SP60_03240"/>
<comment type="function">
    <text evidence="4">Formation of pseudouridine at positions 38, 39 and 40 in the anticodon stem and loop of transfer RNAs.</text>
</comment>
<name>A0A0M5LEW8_9GAMM</name>
<dbReference type="PIRSF" id="PIRSF001430">
    <property type="entry name" value="tRNA_psdUrid_synth"/>
    <property type="match status" value="1"/>
</dbReference>
<evidence type="ECO:0000256" key="7">
    <source>
        <dbReference type="RuleBase" id="RU003792"/>
    </source>
</evidence>
<dbReference type="SUPFAM" id="SSF55120">
    <property type="entry name" value="Pseudouridine synthase"/>
    <property type="match status" value="1"/>
</dbReference>
<keyword evidence="2 4" id="KW-0819">tRNA processing</keyword>
<dbReference type="GO" id="GO:0160147">
    <property type="term" value="F:tRNA pseudouridine(38-40) synthase activity"/>
    <property type="evidence" value="ECO:0007669"/>
    <property type="project" value="UniProtKB-EC"/>
</dbReference>
<dbReference type="GO" id="GO:0031119">
    <property type="term" value="P:tRNA pseudouridine synthesis"/>
    <property type="evidence" value="ECO:0007669"/>
    <property type="project" value="UniProtKB-UniRule"/>
</dbReference>
<dbReference type="GO" id="GO:0003723">
    <property type="term" value="F:RNA binding"/>
    <property type="evidence" value="ECO:0007669"/>
    <property type="project" value="InterPro"/>
</dbReference>
<comment type="caution">
    <text evidence="4">Lacks conserved residue(s) required for the propagation of feature annotation.</text>
</comment>
<proteinExistence type="inferred from homology"/>
<evidence type="ECO:0000256" key="1">
    <source>
        <dbReference type="ARBA" id="ARBA00009375"/>
    </source>
</evidence>
<evidence type="ECO:0000313" key="9">
    <source>
        <dbReference type="EMBL" id="ALE53216.1"/>
    </source>
</evidence>
<dbReference type="CDD" id="cd02570">
    <property type="entry name" value="PseudoU_synth_EcTruA"/>
    <property type="match status" value="1"/>
</dbReference>
<dbReference type="Pfam" id="PF01416">
    <property type="entry name" value="PseudoU_synth_1"/>
    <property type="match status" value="2"/>
</dbReference>
<reference evidence="9 10" key="1">
    <citation type="journal article" date="2015" name="Genome Announc.">
        <title>Genome Sequence of 'Candidatus Thioglobus autotrophica' Strain EF1, a Chemoautotroph from the SUP05 Clade of Marine Gammaproteobacteria.</title>
        <authorList>
            <person name="Shah V."/>
            <person name="Morris R.M."/>
        </authorList>
    </citation>
    <scope>NUCLEOTIDE SEQUENCE [LARGE SCALE GENOMIC DNA]</scope>
    <source>
        <strain evidence="9 10">EF1</strain>
    </source>
</reference>